<dbReference type="PANTHER" id="PTHR33446:SF2">
    <property type="entry name" value="PROTEIN TONB"/>
    <property type="match status" value="1"/>
</dbReference>
<keyword evidence="2" id="KW-0472">Membrane</keyword>
<evidence type="ECO:0000256" key="1">
    <source>
        <dbReference type="SAM" id="MobiDB-lite"/>
    </source>
</evidence>
<feature type="transmembrane region" description="Helical" evidence="2">
    <location>
        <begin position="35"/>
        <end position="52"/>
    </location>
</feature>
<dbReference type="GO" id="GO:0031992">
    <property type="term" value="F:energy transducer activity"/>
    <property type="evidence" value="ECO:0007669"/>
    <property type="project" value="TreeGrafter"/>
</dbReference>
<feature type="domain" description="Peptidase M56" evidence="3">
    <location>
        <begin position="159"/>
        <end position="249"/>
    </location>
</feature>
<dbReference type="EMBL" id="MPOG01000019">
    <property type="protein sequence ID" value="OOH93279.1"/>
    <property type="molecule type" value="Genomic_DNA"/>
</dbReference>
<organism evidence="4 5">
    <name type="scientific">Elizabethkingia meningoseptica</name>
    <name type="common">Chryseobacterium meningosepticum</name>
    <dbReference type="NCBI Taxonomy" id="238"/>
    <lineage>
        <taxon>Bacteria</taxon>
        <taxon>Pseudomonadati</taxon>
        <taxon>Bacteroidota</taxon>
        <taxon>Flavobacteriia</taxon>
        <taxon>Flavobacteriales</taxon>
        <taxon>Weeksellaceae</taxon>
        <taxon>Elizabethkingia</taxon>
    </lineage>
</organism>
<feature type="compositionally biased region" description="Pro residues" evidence="1">
    <location>
        <begin position="358"/>
        <end position="384"/>
    </location>
</feature>
<keyword evidence="5" id="KW-1185">Reference proteome</keyword>
<keyword evidence="2" id="KW-0812">Transmembrane</keyword>
<feature type="transmembrane region" description="Helical" evidence="2">
    <location>
        <begin position="176"/>
        <end position="194"/>
    </location>
</feature>
<dbReference type="PANTHER" id="PTHR33446">
    <property type="entry name" value="PROTEIN TONB-RELATED"/>
    <property type="match status" value="1"/>
</dbReference>
<evidence type="ECO:0000313" key="4">
    <source>
        <dbReference type="EMBL" id="OOH93279.1"/>
    </source>
</evidence>
<name>A0A1T3I698_ELIME</name>
<dbReference type="eggNOG" id="COG0810">
    <property type="taxonomic scope" value="Bacteria"/>
</dbReference>
<evidence type="ECO:0000259" key="3">
    <source>
        <dbReference type="Pfam" id="PF05569"/>
    </source>
</evidence>
<evidence type="ECO:0000313" key="5">
    <source>
        <dbReference type="Proteomes" id="UP000188947"/>
    </source>
</evidence>
<dbReference type="InterPro" id="IPR051045">
    <property type="entry name" value="TonB-dependent_transducer"/>
</dbReference>
<accession>A0A1T3I698</accession>
<dbReference type="CDD" id="cd07341">
    <property type="entry name" value="M56_BlaR1_MecR1_like"/>
    <property type="match status" value="1"/>
</dbReference>
<proteinExistence type="predicted"/>
<gene>
    <name evidence="4" type="ORF">BMF97_17605</name>
</gene>
<dbReference type="STRING" id="238.BBD35_05030"/>
<dbReference type="Proteomes" id="UP000188947">
    <property type="component" value="Unassembled WGS sequence"/>
</dbReference>
<sequence length="491" mass="55955">MDSSKIILLLAISGLLCLVYKLILANHKIFTFNRFFLIGSVVLSLVIPFIQIDVARENNPVRHAVNIYQIQEVIISKSTPSFNWFSILSNLYLIITAIFIIRFIFGVVQLAYRVYKNEKRTVNGIHYVLLPQQQIPYCFFNYIFVSGEEFLNRNIEPEILQHEYAHLYQKHTLDVLFMQLVLAFAWFNPFFWFLKRAIISNHEFLADEYTLHLSKDIKHYRELIINKTLAPFHNQFASNFNFLLTKKRFIMMTKHTPKNKVRLLKLSGSILFIAATAFGIGLNAREKQSITSKIKSGLEQIPIVQAITSPVKADTTKQERKAIIAQKLTELNRETAEKRAQILNKYSKSGELKNSDFPPAPPTPPTPPNAPAAPPAPPVPPTPPYAKTEGEATFSGGINEFRDMFMQYFDNSKVDGTGTLKSVASLIIDKEGNVKKITATGSNEKLNAEVKRTIETINTHKKWIPAQVKGENVESRFRFPIVMNFEGTKKS</sequence>
<feature type="transmembrane region" description="Helical" evidence="2">
    <location>
        <begin position="91"/>
        <end position="112"/>
    </location>
</feature>
<dbReference type="AlphaFoldDB" id="A0A1T3I698"/>
<dbReference type="OrthoDB" id="1522859at2"/>
<dbReference type="Gene3D" id="3.30.1150.10">
    <property type="match status" value="1"/>
</dbReference>
<dbReference type="GO" id="GO:0098797">
    <property type="term" value="C:plasma membrane protein complex"/>
    <property type="evidence" value="ECO:0007669"/>
    <property type="project" value="TreeGrafter"/>
</dbReference>
<keyword evidence="2" id="KW-1133">Transmembrane helix</keyword>
<comment type="caution">
    <text evidence="4">The sequence shown here is derived from an EMBL/GenBank/DDBJ whole genome shotgun (WGS) entry which is preliminary data.</text>
</comment>
<dbReference type="InterPro" id="IPR008756">
    <property type="entry name" value="Peptidase_M56"/>
</dbReference>
<feature type="transmembrane region" description="Helical" evidence="2">
    <location>
        <begin position="263"/>
        <end position="282"/>
    </location>
</feature>
<feature type="region of interest" description="Disordered" evidence="1">
    <location>
        <begin position="347"/>
        <end position="392"/>
    </location>
</feature>
<evidence type="ECO:0000256" key="2">
    <source>
        <dbReference type="SAM" id="Phobius"/>
    </source>
</evidence>
<feature type="transmembrane region" description="Helical" evidence="2">
    <location>
        <begin position="124"/>
        <end position="144"/>
    </location>
</feature>
<dbReference type="Pfam" id="PF05569">
    <property type="entry name" value="Peptidase_M56"/>
    <property type="match status" value="1"/>
</dbReference>
<reference evidence="4 5" key="1">
    <citation type="submission" date="2016-11" db="EMBL/GenBank/DDBJ databases">
        <title>Genome sequence and comparative genomic analysis of clinical strain Elizabethkingia meningoseptica 61421 PRCM.</title>
        <authorList>
            <person name="Wang M."/>
            <person name="Hu S."/>
            <person name="Cao L."/>
            <person name="Jiang T."/>
            <person name="Zhou Y."/>
            <person name="Ming D."/>
        </authorList>
    </citation>
    <scope>NUCLEOTIDE SEQUENCE [LARGE SCALE GENOMIC DNA]</scope>
    <source>
        <strain evidence="4 5">61421 PRCM</strain>
    </source>
</reference>
<dbReference type="eggNOG" id="COG4219">
    <property type="taxonomic scope" value="Bacteria"/>
</dbReference>
<dbReference type="RefSeq" id="WP_070905070.1">
    <property type="nucleotide sequence ID" value="NZ_CP016378.1"/>
</dbReference>
<feature type="transmembrane region" description="Helical" evidence="2">
    <location>
        <begin position="6"/>
        <end position="23"/>
    </location>
</feature>
<protein>
    <submittedName>
        <fullName evidence="4">Peptidase M56 BlaR1</fullName>
    </submittedName>
</protein>